<dbReference type="Pfam" id="PF02602">
    <property type="entry name" value="HEM4"/>
    <property type="match status" value="1"/>
</dbReference>
<evidence type="ECO:0000313" key="2">
    <source>
        <dbReference type="EMBL" id="AVO37191.1"/>
    </source>
</evidence>
<dbReference type="InterPro" id="IPR036108">
    <property type="entry name" value="4pyrrol_syn_uPrphyn_synt_sf"/>
</dbReference>
<dbReference type="Gene3D" id="3.40.50.10090">
    <property type="match status" value="2"/>
</dbReference>
<organism evidence="2 3">
    <name type="scientific">Pukyongiella litopenaei</name>
    <dbReference type="NCBI Taxonomy" id="2605946"/>
    <lineage>
        <taxon>Bacteria</taxon>
        <taxon>Pseudomonadati</taxon>
        <taxon>Pseudomonadota</taxon>
        <taxon>Alphaproteobacteria</taxon>
        <taxon>Rhodobacterales</taxon>
        <taxon>Paracoccaceae</taxon>
        <taxon>Pukyongiella</taxon>
    </lineage>
</organism>
<reference evidence="3" key="1">
    <citation type="submission" date="2018-03" db="EMBL/GenBank/DDBJ databases">
        <title>Genomic analysis of the strain SH-1 isolated from shrimp intestine.</title>
        <authorList>
            <person name="Kim Y.-S."/>
            <person name="Kim S.-E."/>
            <person name="Kim K.-H."/>
        </authorList>
    </citation>
    <scope>NUCLEOTIDE SEQUENCE [LARGE SCALE GENOMIC DNA]</scope>
    <source>
        <strain evidence="3">SH-1</strain>
    </source>
</reference>
<protein>
    <submittedName>
        <fullName evidence="2">Uroporphyrinogen-III synthase</fullName>
    </submittedName>
</protein>
<sequence>MTHPRPILLMTRPPAASDRFVADLPEPVRDRTDIVASPLIGIDPLPVTLSLAGVAGLLFTSANGVAASAALTGNRDLPAYCVGEVTAQAARDAGWDATCVGLDARELVAALTRSRPAAPLLHLRGVHASGDIAGDLTAAGLPTRAQAVYDQQLLAPTPEALGVLTGAVPVIAPLFSPRTARHFATLPATAPLHLLALSEAVAEPLRALEFRELLIAAQPDAASTAVLVETCVNRLARVEAEPGAQ</sequence>
<gene>
    <name evidence="2" type="ORF">C6Y53_05365</name>
</gene>
<dbReference type="InterPro" id="IPR003754">
    <property type="entry name" value="4pyrrol_synth_uPrphyn_synth"/>
</dbReference>
<dbReference type="EMBL" id="CP027665">
    <property type="protein sequence ID" value="AVO37191.1"/>
    <property type="molecule type" value="Genomic_DNA"/>
</dbReference>
<name>A0A2S0MN74_9RHOB</name>
<dbReference type="SUPFAM" id="SSF69618">
    <property type="entry name" value="HemD-like"/>
    <property type="match status" value="1"/>
</dbReference>
<proteinExistence type="predicted"/>
<keyword evidence="3" id="KW-1185">Reference proteome</keyword>
<dbReference type="KEGG" id="thas:C6Y53_05365"/>
<dbReference type="Proteomes" id="UP000237655">
    <property type="component" value="Chromosome"/>
</dbReference>
<accession>A0A2S0MN74</accession>
<evidence type="ECO:0000259" key="1">
    <source>
        <dbReference type="Pfam" id="PF02602"/>
    </source>
</evidence>
<dbReference type="CDD" id="cd06578">
    <property type="entry name" value="HemD"/>
    <property type="match status" value="1"/>
</dbReference>
<dbReference type="AlphaFoldDB" id="A0A2S0MN74"/>
<dbReference type="RefSeq" id="WP_106471504.1">
    <property type="nucleotide sequence ID" value="NZ_CP027665.1"/>
</dbReference>
<feature type="domain" description="Tetrapyrrole biosynthesis uroporphyrinogen III synthase" evidence="1">
    <location>
        <begin position="34"/>
        <end position="223"/>
    </location>
</feature>
<dbReference type="GO" id="GO:0004852">
    <property type="term" value="F:uroporphyrinogen-III synthase activity"/>
    <property type="evidence" value="ECO:0007669"/>
    <property type="project" value="InterPro"/>
</dbReference>
<dbReference type="GO" id="GO:0033014">
    <property type="term" value="P:tetrapyrrole biosynthetic process"/>
    <property type="evidence" value="ECO:0007669"/>
    <property type="project" value="InterPro"/>
</dbReference>
<evidence type="ECO:0000313" key="3">
    <source>
        <dbReference type="Proteomes" id="UP000237655"/>
    </source>
</evidence>